<reference evidence="1" key="1">
    <citation type="submission" date="2020-05" db="EMBL/GenBank/DDBJ databases">
        <title>Large-scale comparative analyses of tick genomes elucidate their genetic diversity and vector capacities.</title>
        <authorList>
            <person name="Jia N."/>
            <person name="Wang J."/>
            <person name="Shi W."/>
            <person name="Du L."/>
            <person name="Sun Y."/>
            <person name="Zhan W."/>
            <person name="Jiang J."/>
            <person name="Wang Q."/>
            <person name="Zhang B."/>
            <person name="Ji P."/>
            <person name="Sakyi L.B."/>
            <person name="Cui X."/>
            <person name="Yuan T."/>
            <person name="Jiang B."/>
            <person name="Yang W."/>
            <person name="Lam T.T.-Y."/>
            <person name="Chang Q."/>
            <person name="Ding S."/>
            <person name="Wang X."/>
            <person name="Zhu J."/>
            <person name="Ruan X."/>
            <person name="Zhao L."/>
            <person name="Wei J."/>
            <person name="Que T."/>
            <person name="Du C."/>
            <person name="Cheng J."/>
            <person name="Dai P."/>
            <person name="Han X."/>
            <person name="Huang E."/>
            <person name="Gao Y."/>
            <person name="Liu J."/>
            <person name="Shao H."/>
            <person name="Ye R."/>
            <person name="Li L."/>
            <person name="Wei W."/>
            <person name="Wang X."/>
            <person name="Wang C."/>
            <person name="Yang T."/>
            <person name="Huo Q."/>
            <person name="Li W."/>
            <person name="Guo W."/>
            <person name="Chen H."/>
            <person name="Zhou L."/>
            <person name="Ni X."/>
            <person name="Tian J."/>
            <person name="Zhou Y."/>
            <person name="Sheng Y."/>
            <person name="Liu T."/>
            <person name="Pan Y."/>
            <person name="Xia L."/>
            <person name="Li J."/>
            <person name="Zhao F."/>
            <person name="Cao W."/>
        </authorList>
    </citation>
    <scope>NUCLEOTIDE SEQUENCE</scope>
    <source>
        <strain evidence="1">Dsil-2018</strain>
    </source>
</reference>
<accession>A0ACB8DRK0</accession>
<comment type="caution">
    <text evidence="1">The sequence shown here is derived from an EMBL/GenBank/DDBJ whole genome shotgun (WGS) entry which is preliminary data.</text>
</comment>
<evidence type="ECO:0000313" key="2">
    <source>
        <dbReference type="Proteomes" id="UP000821865"/>
    </source>
</evidence>
<protein>
    <submittedName>
        <fullName evidence="1">Uncharacterized protein</fullName>
    </submittedName>
</protein>
<dbReference type="Proteomes" id="UP000821865">
    <property type="component" value="Chromosome 10"/>
</dbReference>
<keyword evidence="2" id="KW-1185">Reference proteome</keyword>
<gene>
    <name evidence="1" type="ORF">HPB49_023434</name>
</gene>
<dbReference type="EMBL" id="CM023479">
    <property type="protein sequence ID" value="KAH7975078.1"/>
    <property type="molecule type" value="Genomic_DNA"/>
</dbReference>
<evidence type="ECO:0000313" key="1">
    <source>
        <dbReference type="EMBL" id="KAH7975078.1"/>
    </source>
</evidence>
<sequence length="250" mass="27683">MGFAPTTYIAALLLTSTVQNALAAPAWPHPGNLALESTGLFEGDILMPGNNSDDRTAVTSDRLLWPGGIIPFVVESSLGRYTEMIQQAIDEIEGKTCLRFVPRTTQRDYVTIYHGSGCYSGIGRLGRSQPVSLGSGCLYKGTMVHELLHAAGFFHEHSRSDRDIYIDVFTENAKEDTKKQFEKLESWQNRLLTPFDIKSVMLYGSQAFAKAPDLVTMLAKDGSYLTEVYEKPGMSADDVVRVNKLYNCPE</sequence>
<proteinExistence type="predicted"/>
<name>A0ACB8DRK0_DERSI</name>
<organism evidence="1 2">
    <name type="scientific">Dermacentor silvarum</name>
    <name type="common">Tick</name>
    <dbReference type="NCBI Taxonomy" id="543639"/>
    <lineage>
        <taxon>Eukaryota</taxon>
        <taxon>Metazoa</taxon>
        <taxon>Ecdysozoa</taxon>
        <taxon>Arthropoda</taxon>
        <taxon>Chelicerata</taxon>
        <taxon>Arachnida</taxon>
        <taxon>Acari</taxon>
        <taxon>Parasitiformes</taxon>
        <taxon>Ixodida</taxon>
        <taxon>Ixodoidea</taxon>
        <taxon>Ixodidae</taxon>
        <taxon>Rhipicephalinae</taxon>
        <taxon>Dermacentor</taxon>
    </lineage>
</organism>